<feature type="region of interest" description="Disordered" evidence="1">
    <location>
        <begin position="1"/>
        <end position="173"/>
    </location>
</feature>
<gene>
    <name evidence="2" type="ORF">BJ322DRAFT_522135</name>
</gene>
<evidence type="ECO:0000313" key="2">
    <source>
        <dbReference type="EMBL" id="KAF9777699.1"/>
    </source>
</evidence>
<dbReference type="OrthoDB" id="2272314at2759"/>
<evidence type="ECO:0000313" key="3">
    <source>
        <dbReference type="Proteomes" id="UP000736335"/>
    </source>
</evidence>
<protein>
    <recommendedName>
        <fullName evidence="4">Helitron helicase-like domain-containing protein</fullName>
    </recommendedName>
</protein>
<reference evidence="2" key="1">
    <citation type="journal article" date="2020" name="Nat. Commun.">
        <title>Large-scale genome sequencing of mycorrhizal fungi provides insights into the early evolution of symbiotic traits.</title>
        <authorList>
            <person name="Miyauchi S."/>
            <person name="Kiss E."/>
            <person name="Kuo A."/>
            <person name="Drula E."/>
            <person name="Kohler A."/>
            <person name="Sanchez-Garcia M."/>
            <person name="Morin E."/>
            <person name="Andreopoulos B."/>
            <person name="Barry K.W."/>
            <person name="Bonito G."/>
            <person name="Buee M."/>
            <person name="Carver A."/>
            <person name="Chen C."/>
            <person name="Cichocki N."/>
            <person name="Clum A."/>
            <person name="Culley D."/>
            <person name="Crous P.W."/>
            <person name="Fauchery L."/>
            <person name="Girlanda M."/>
            <person name="Hayes R.D."/>
            <person name="Keri Z."/>
            <person name="LaButti K."/>
            <person name="Lipzen A."/>
            <person name="Lombard V."/>
            <person name="Magnuson J."/>
            <person name="Maillard F."/>
            <person name="Murat C."/>
            <person name="Nolan M."/>
            <person name="Ohm R.A."/>
            <person name="Pangilinan J."/>
            <person name="Pereira M.F."/>
            <person name="Perotto S."/>
            <person name="Peter M."/>
            <person name="Pfister S."/>
            <person name="Riley R."/>
            <person name="Sitrit Y."/>
            <person name="Stielow J.B."/>
            <person name="Szollosi G."/>
            <person name="Zifcakova L."/>
            <person name="Stursova M."/>
            <person name="Spatafora J.W."/>
            <person name="Tedersoo L."/>
            <person name="Vaario L.M."/>
            <person name="Yamada A."/>
            <person name="Yan M."/>
            <person name="Wang P."/>
            <person name="Xu J."/>
            <person name="Bruns T."/>
            <person name="Baldrian P."/>
            <person name="Vilgalys R."/>
            <person name="Dunand C."/>
            <person name="Henrissat B."/>
            <person name="Grigoriev I.V."/>
            <person name="Hibbett D."/>
            <person name="Nagy L.G."/>
            <person name="Martin F.M."/>
        </authorList>
    </citation>
    <scope>NUCLEOTIDE SEQUENCE</scope>
    <source>
        <strain evidence="2">UH-Tt-Lm1</strain>
    </source>
</reference>
<proteinExistence type="predicted"/>
<dbReference type="AlphaFoldDB" id="A0A9P6H4A9"/>
<keyword evidence="3" id="KW-1185">Reference proteome</keyword>
<organism evidence="2 3">
    <name type="scientific">Thelephora terrestris</name>
    <dbReference type="NCBI Taxonomy" id="56493"/>
    <lineage>
        <taxon>Eukaryota</taxon>
        <taxon>Fungi</taxon>
        <taxon>Dikarya</taxon>
        <taxon>Basidiomycota</taxon>
        <taxon>Agaricomycotina</taxon>
        <taxon>Agaricomycetes</taxon>
        <taxon>Thelephorales</taxon>
        <taxon>Thelephoraceae</taxon>
        <taxon>Thelephora</taxon>
    </lineage>
</organism>
<dbReference type="PANTHER" id="PTHR45786:SF74">
    <property type="entry name" value="ATP-DEPENDENT DNA HELICASE"/>
    <property type="match status" value="1"/>
</dbReference>
<feature type="compositionally biased region" description="Polar residues" evidence="1">
    <location>
        <begin position="55"/>
        <end position="69"/>
    </location>
</feature>
<feature type="compositionally biased region" description="Pro residues" evidence="1">
    <location>
        <begin position="153"/>
        <end position="163"/>
    </location>
</feature>
<feature type="compositionally biased region" description="Low complexity" evidence="1">
    <location>
        <begin position="87"/>
        <end position="96"/>
    </location>
</feature>
<evidence type="ECO:0008006" key="4">
    <source>
        <dbReference type="Google" id="ProtNLM"/>
    </source>
</evidence>
<dbReference type="EMBL" id="WIUZ02000029">
    <property type="protein sequence ID" value="KAF9777699.1"/>
    <property type="molecule type" value="Genomic_DNA"/>
</dbReference>
<feature type="compositionally biased region" description="Polar residues" evidence="1">
    <location>
        <begin position="108"/>
        <end position="129"/>
    </location>
</feature>
<name>A0A9P6H4A9_9AGAM</name>
<dbReference type="Proteomes" id="UP000736335">
    <property type="component" value="Unassembled WGS sequence"/>
</dbReference>
<dbReference type="PANTHER" id="PTHR45786">
    <property type="entry name" value="DNA BINDING PROTEIN-LIKE"/>
    <property type="match status" value="1"/>
</dbReference>
<reference evidence="2" key="2">
    <citation type="submission" date="2020-11" db="EMBL/GenBank/DDBJ databases">
        <authorList>
            <consortium name="DOE Joint Genome Institute"/>
            <person name="Kuo A."/>
            <person name="Miyauchi S."/>
            <person name="Kiss E."/>
            <person name="Drula E."/>
            <person name="Kohler A."/>
            <person name="Sanchez-Garcia M."/>
            <person name="Andreopoulos B."/>
            <person name="Barry K.W."/>
            <person name="Bonito G."/>
            <person name="Buee M."/>
            <person name="Carver A."/>
            <person name="Chen C."/>
            <person name="Cichocki N."/>
            <person name="Clum A."/>
            <person name="Culley D."/>
            <person name="Crous P.W."/>
            <person name="Fauchery L."/>
            <person name="Girlanda M."/>
            <person name="Hayes R."/>
            <person name="Keri Z."/>
            <person name="Labutti K."/>
            <person name="Lipzen A."/>
            <person name="Lombard V."/>
            <person name="Magnuson J."/>
            <person name="Maillard F."/>
            <person name="Morin E."/>
            <person name="Murat C."/>
            <person name="Nolan M."/>
            <person name="Ohm R."/>
            <person name="Pangilinan J."/>
            <person name="Pereira M."/>
            <person name="Perotto S."/>
            <person name="Peter M."/>
            <person name="Riley R."/>
            <person name="Sitrit Y."/>
            <person name="Stielow B."/>
            <person name="Szollosi G."/>
            <person name="Zifcakova L."/>
            <person name="Stursova M."/>
            <person name="Spatafora J.W."/>
            <person name="Tedersoo L."/>
            <person name="Vaario L.-M."/>
            <person name="Yamada A."/>
            <person name="Yan M."/>
            <person name="Wang P."/>
            <person name="Xu J."/>
            <person name="Bruns T."/>
            <person name="Baldrian P."/>
            <person name="Vilgalys R."/>
            <person name="Henrissat B."/>
            <person name="Grigoriev I.V."/>
            <person name="Hibbett D."/>
            <person name="Nagy L.G."/>
            <person name="Martin F.M."/>
        </authorList>
    </citation>
    <scope>NUCLEOTIDE SEQUENCE</scope>
    <source>
        <strain evidence="2">UH-Tt-Lm1</strain>
    </source>
</reference>
<feature type="region of interest" description="Disordered" evidence="1">
    <location>
        <begin position="416"/>
        <end position="442"/>
    </location>
</feature>
<feature type="compositionally biased region" description="Low complexity" evidence="1">
    <location>
        <begin position="37"/>
        <end position="48"/>
    </location>
</feature>
<feature type="compositionally biased region" description="Basic and acidic residues" evidence="1">
    <location>
        <begin position="19"/>
        <end position="30"/>
    </location>
</feature>
<feature type="compositionally biased region" description="Basic and acidic residues" evidence="1">
    <location>
        <begin position="430"/>
        <end position="442"/>
    </location>
</feature>
<sequence length="442" mass="50052">MSDSVPLTPRSRRRHALRLGRESDDREGQRRTPSFGLQTPPHTTLQTHQNEHGPSGSSQQRRQVSTNRSEGQRRRRERERREREQQEQQLTLTLSPPGAPLPTPPSTQNSRTNHQVPPGQGQQASSNRSEGQRRRRERERHERQQQQHQPVLAPMPPRTPLPTPLSTHGSGTNRRVLPVARRPYREPTQRHDLGRMEHACPHCGALHWLFERSTGSGSSDAHPLFSMCCNSGDIKLPPMAPPPTGLHHLFTAATPQAERFRQHIRQYNAALAFTSLGVEVDNSVNQGGGGPPVFRIHGELRHQLGSLFPRRGDRPSYAQLYIYDPHEALDHRMQRNTTLDPIVMEYLQNLILTNHRWAQIFKHAMEVFDSSGCEDVSIQLTANKNRDRRRWNLPTADEVAVVIPGSKKGKTQCIPAKISAPKGGRNNNTVDRRADGPGHMER</sequence>
<comment type="caution">
    <text evidence="2">The sequence shown here is derived from an EMBL/GenBank/DDBJ whole genome shotgun (WGS) entry which is preliminary data.</text>
</comment>
<evidence type="ECO:0000256" key="1">
    <source>
        <dbReference type="SAM" id="MobiDB-lite"/>
    </source>
</evidence>
<accession>A0A9P6H4A9</accession>